<dbReference type="PANTHER" id="PTHR37316:SF3">
    <property type="entry name" value="TEICHOIC ACID GLYCEROL-PHOSPHATE TRANSFERASE"/>
    <property type="match status" value="1"/>
</dbReference>
<dbReference type="InterPro" id="IPR051612">
    <property type="entry name" value="Teichoic_Acid_Biosynth"/>
</dbReference>
<dbReference type="RefSeq" id="WP_217752479.1">
    <property type="nucleotide sequence ID" value="NZ_JAHOEV010000025.1"/>
</dbReference>
<dbReference type="AlphaFoldDB" id="A0AAW4NGJ8"/>
<dbReference type="Pfam" id="PF04464">
    <property type="entry name" value="Glyphos_transf"/>
    <property type="match status" value="1"/>
</dbReference>
<gene>
    <name evidence="1" type="ORF">KSW80_10010</name>
</gene>
<name>A0AAW4NGJ8_9BACT</name>
<dbReference type="EMBL" id="JAHOEP010000026">
    <property type="protein sequence ID" value="MBV3408730.1"/>
    <property type="molecule type" value="Genomic_DNA"/>
</dbReference>
<protein>
    <submittedName>
        <fullName evidence="1">CDP-glycerol glycerophosphotransferase family protein</fullName>
    </submittedName>
</protein>
<evidence type="ECO:0000313" key="1">
    <source>
        <dbReference type="EMBL" id="MBV3408730.1"/>
    </source>
</evidence>
<accession>A0AAW4NGJ8</accession>
<dbReference type="GO" id="GO:0016020">
    <property type="term" value="C:membrane"/>
    <property type="evidence" value="ECO:0007669"/>
    <property type="project" value="InterPro"/>
</dbReference>
<dbReference type="InterPro" id="IPR007554">
    <property type="entry name" value="Glycerophosphate_synth"/>
</dbReference>
<proteinExistence type="predicted"/>
<dbReference type="Proteomes" id="UP001196316">
    <property type="component" value="Unassembled WGS sequence"/>
</dbReference>
<sequence length="380" mass="44612">MKVKFFLYNNLFPILSKINRLFSHKDSQILLYCNLSFRDNNRAVYEYLIDYGYNKKYRIIVSSSDYKKYVVDSPHNVRFVGPLKAILSFFRSKYVFYCIGKIPIEPAKDQTIIHMEHGMPFKDASEGQSKYSTKSQHYTYVMATGKCFIKPQARIYGVPESKIVIAGNPKCDPLYLPNPQYDFGEYKKIILWAPTFRKSVSMNMQDTTEEQPILPIVDIKDFQRLNSYLKELGVKIVVKLHPEQDLSKYDVVDMDHFILLSHQEFLRRGMDLYRFMKQCDAMITDYSSIFYDFLLLDRPIGFTEDDIDDYAGKRGFAMDPDKYRPGMRIRKYDDVCKFVKNLADGVDSYKEERKEINALVNEDMKGNFCEKVLKIMGIKM</sequence>
<reference evidence="1" key="1">
    <citation type="submission" date="2021-06" db="EMBL/GenBank/DDBJ databases">
        <title>Collection of gut derived symbiotic bacterial strains cultured from healthy donors.</title>
        <authorList>
            <person name="Lin H."/>
            <person name="Littmann E."/>
            <person name="Pamer E.G."/>
        </authorList>
    </citation>
    <scope>NUCLEOTIDE SEQUENCE</scope>
    <source>
        <strain evidence="1">MSK.21.60</strain>
    </source>
</reference>
<dbReference type="GO" id="GO:0047355">
    <property type="term" value="F:CDP-glycerol glycerophosphotransferase activity"/>
    <property type="evidence" value="ECO:0007669"/>
    <property type="project" value="InterPro"/>
</dbReference>
<evidence type="ECO:0000313" key="2">
    <source>
        <dbReference type="Proteomes" id="UP001196316"/>
    </source>
</evidence>
<dbReference type="PANTHER" id="PTHR37316">
    <property type="entry name" value="TEICHOIC ACID GLYCEROL-PHOSPHATE PRIMASE"/>
    <property type="match status" value="1"/>
</dbReference>
<organism evidence="1 2">
    <name type="scientific">Segatella copri</name>
    <dbReference type="NCBI Taxonomy" id="165179"/>
    <lineage>
        <taxon>Bacteria</taxon>
        <taxon>Pseudomonadati</taxon>
        <taxon>Bacteroidota</taxon>
        <taxon>Bacteroidia</taxon>
        <taxon>Bacteroidales</taxon>
        <taxon>Prevotellaceae</taxon>
        <taxon>Segatella</taxon>
    </lineage>
</organism>
<comment type="caution">
    <text evidence="1">The sequence shown here is derived from an EMBL/GenBank/DDBJ whole genome shotgun (WGS) entry which is preliminary data.</text>
</comment>